<comment type="caution">
    <text evidence="1">The sequence shown here is derived from an EMBL/GenBank/DDBJ whole genome shotgun (WGS) entry which is preliminary data.</text>
</comment>
<organism evidence="1 2">
    <name type="scientific">Streptomyces glebosus</name>
    <dbReference type="NCBI Taxonomy" id="249580"/>
    <lineage>
        <taxon>Bacteria</taxon>
        <taxon>Bacillati</taxon>
        <taxon>Actinomycetota</taxon>
        <taxon>Actinomycetes</taxon>
        <taxon>Kitasatosporales</taxon>
        <taxon>Streptomycetaceae</taxon>
        <taxon>Streptomyces</taxon>
    </lineage>
</organism>
<dbReference type="EMBL" id="BLIO01000001">
    <property type="protein sequence ID" value="GFE13012.1"/>
    <property type="molecule type" value="Genomic_DNA"/>
</dbReference>
<evidence type="ECO:0008006" key="3">
    <source>
        <dbReference type="Google" id="ProtNLM"/>
    </source>
</evidence>
<dbReference type="Gene3D" id="3.90.1150.30">
    <property type="match status" value="1"/>
</dbReference>
<proteinExistence type="predicted"/>
<reference evidence="1 2" key="1">
    <citation type="submission" date="2019-12" db="EMBL/GenBank/DDBJ databases">
        <title>Whole genome shotgun sequence of Streptomyces hygroscopicus subsp. glebosus NBRC 13786.</title>
        <authorList>
            <person name="Ichikawa N."/>
            <person name="Kimura A."/>
            <person name="Kitahashi Y."/>
            <person name="Komaki H."/>
            <person name="Tamura T."/>
        </authorList>
    </citation>
    <scope>NUCLEOTIDE SEQUENCE [LARGE SCALE GENOMIC DNA]</scope>
    <source>
        <strain evidence="1 2">NBRC 13786</strain>
    </source>
</reference>
<accession>A0A640SQF1</accession>
<dbReference type="SUPFAM" id="SSF142906">
    <property type="entry name" value="YjbR-like"/>
    <property type="match status" value="1"/>
</dbReference>
<evidence type="ECO:0000313" key="1">
    <source>
        <dbReference type="EMBL" id="GFE13012.1"/>
    </source>
</evidence>
<keyword evidence="2" id="KW-1185">Reference proteome</keyword>
<name>A0A640SQF1_9ACTN</name>
<evidence type="ECO:0000313" key="2">
    <source>
        <dbReference type="Proteomes" id="UP000430079"/>
    </source>
</evidence>
<dbReference type="Proteomes" id="UP000430079">
    <property type="component" value="Unassembled WGS sequence"/>
</dbReference>
<dbReference type="Pfam" id="PF04237">
    <property type="entry name" value="YjbR"/>
    <property type="match status" value="1"/>
</dbReference>
<dbReference type="InterPro" id="IPR058532">
    <property type="entry name" value="YjbR/MT2646/Rv2570-like"/>
</dbReference>
<protein>
    <recommendedName>
        <fullName evidence="3">DifB protein</fullName>
    </recommendedName>
</protein>
<sequence length="177" mass="18595">MSLGRPAVGRSAGRCQWSPLAWNVWVGPRGKRGRLSGIAGGAVGGTDMEERMAKAAGPAVVRERVRAFALGLPGAVEEFPWGESVIKVNKKVFIFLGVGDGSHPLGVTLKLTAPEAHAHALTSPGAKPAGYGLGRSGWVQVPLEEPDAPPAELLCDWAEESYRVIAPKKLIAELDGV</sequence>
<gene>
    <name evidence="1" type="ORF">Sgleb_10590</name>
</gene>
<dbReference type="AlphaFoldDB" id="A0A640SQF1"/>
<dbReference type="InterPro" id="IPR038056">
    <property type="entry name" value="YjbR-like_sf"/>
</dbReference>